<organism evidence="2 3">
    <name type="scientific">Fusarium oxysporum f. sp. raphani</name>
    <dbReference type="NCBI Taxonomy" id="96318"/>
    <lineage>
        <taxon>Eukaryota</taxon>
        <taxon>Fungi</taxon>
        <taxon>Dikarya</taxon>
        <taxon>Ascomycota</taxon>
        <taxon>Pezizomycotina</taxon>
        <taxon>Sordariomycetes</taxon>
        <taxon>Hypocreomycetidae</taxon>
        <taxon>Hypocreales</taxon>
        <taxon>Nectriaceae</taxon>
        <taxon>Fusarium</taxon>
        <taxon>Fusarium oxysporum species complex</taxon>
    </lineage>
</organism>
<feature type="signal peptide" evidence="1">
    <location>
        <begin position="1"/>
        <end position="20"/>
    </location>
</feature>
<keyword evidence="1" id="KW-0732">Signal</keyword>
<feature type="chain" id="PRO_5035245232" description="Cyanovirin-N domain-containing protein" evidence="1">
    <location>
        <begin position="21"/>
        <end position="167"/>
    </location>
</feature>
<sequence>MKRFALITVTIIPILGFASAQCGPSGAHIQTGEENCSCSGTTANCDTFQLCGVGNRNANVLLTGSYSATVDCRNKGGNVVTVKAQGVTSSSSTGSLQPRNGCLTVPKLSTTTPTASQFEKMATCPNGNWTPILRPGTTSLDSYTYTLTFAGCSSPYDPLTLTGSCPA</sequence>
<dbReference type="EMBL" id="JAELUR010000018">
    <property type="protein sequence ID" value="KAG7420632.1"/>
    <property type="molecule type" value="Genomic_DNA"/>
</dbReference>
<evidence type="ECO:0000313" key="3">
    <source>
        <dbReference type="Proteomes" id="UP000693942"/>
    </source>
</evidence>
<proteinExistence type="predicted"/>
<reference evidence="2" key="1">
    <citation type="submission" date="2021-04" db="EMBL/GenBank/DDBJ databases">
        <title>First draft genome resource for Brassicaceae pathogens Fusarium oxysporum f. sp. raphani and Fusarium oxysporum f. sp. rapae.</title>
        <authorList>
            <person name="Asai S."/>
        </authorList>
    </citation>
    <scope>NUCLEOTIDE SEQUENCE</scope>
    <source>
        <strain evidence="2">Tf1262</strain>
    </source>
</reference>
<evidence type="ECO:0000256" key="1">
    <source>
        <dbReference type="SAM" id="SignalP"/>
    </source>
</evidence>
<gene>
    <name evidence="2" type="ORF">Forpi1262_v016181</name>
</gene>
<accession>A0A8J5PK30</accession>
<dbReference type="AlphaFoldDB" id="A0A8J5PK30"/>
<comment type="caution">
    <text evidence="2">The sequence shown here is derived from an EMBL/GenBank/DDBJ whole genome shotgun (WGS) entry which is preliminary data.</text>
</comment>
<evidence type="ECO:0000313" key="2">
    <source>
        <dbReference type="EMBL" id="KAG7420632.1"/>
    </source>
</evidence>
<dbReference type="Proteomes" id="UP000693942">
    <property type="component" value="Unassembled WGS sequence"/>
</dbReference>
<protein>
    <recommendedName>
        <fullName evidence="4">Cyanovirin-N domain-containing protein</fullName>
    </recommendedName>
</protein>
<evidence type="ECO:0008006" key="4">
    <source>
        <dbReference type="Google" id="ProtNLM"/>
    </source>
</evidence>
<name>A0A8J5PK30_FUSOX</name>